<dbReference type="Proteomes" id="UP000054977">
    <property type="component" value="Unassembled WGS sequence"/>
</dbReference>
<dbReference type="STRING" id="326474.AWB65_01544"/>
<accession>A0A158G4T3</accession>
<evidence type="ECO:0000313" key="2">
    <source>
        <dbReference type="Proteomes" id="UP000054977"/>
    </source>
</evidence>
<sequence>MFTHFLEVLHNIRYNAAEHERDDYLAASADLADLEHRMEAIDHDTRDGWLAGSDRH</sequence>
<dbReference type="InterPro" id="IPR021946">
    <property type="entry name" value="DUF3563"/>
</dbReference>
<dbReference type="Pfam" id="PF12086">
    <property type="entry name" value="DUF3563"/>
    <property type="match status" value="1"/>
</dbReference>
<evidence type="ECO:0008006" key="3">
    <source>
        <dbReference type="Google" id="ProtNLM"/>
    </source>
</evidence>
<evidence type="ECO:0000313" key="1">
    <source>
        <dbReference type="EMBL" id="SAL26871.1"/>
    </source>
</evidence>
<gene>
    <name evidence="1" type="ORF">AWB65_01544</name>
</gene>
<reference evidence="1" key="1">
    <citation type="submission" date="2016-01" db="EMBL/GenBank/DDBJ databases">
        <authorList>
            <person name="Peeters C."/>
        </authorList>
    </citation>
    <scope>NUCLEOTIDE SEQUENCE [LARGE SCALE GENOMIC DNA]</scope>
    <source>
        <strain evidence="1">LMG 22934</strain>
    </source>
</reference>
<organism evidence="1 2">
    <name type="scientific">Caballeronia humi</name>
    <dbReference type="NCBI Taxonomy" id="326474"/>
    <lineage>
        <taxon>Bacteria</taxon>
        <taxon>Pseudomonadati</taxon>
        <taxon>Pseudomonadota</taxon>
        <taxon>Betaproteobacteria</taxon>
        <taxon>Burkholderiales</taxon>
        <taxon>Burkholderiaceae</taxon>
        <taxon>Caballeronia</taxon>
    </lineage>
</organism>
<protein>
    <recommendedName>
        <fullName evidence="3">DUF3563 domain-containing protein</fullName>
    </recommendedName>
</protein>
<dbReference type="AlphaFoldDB" id="A0A158G4T3"/>
<keyword evidence="2" id="KW-1185">Reference proteome</keyword>
<proteinExistence type="predicted"/>
<name>A0A158G4T3_9BURK</name>
<dbReference type="RefSeq" id="WP_087666585.1">
    <property type="nucleotide sequence ID" value="NZ_FCNW02000005.1"/>
</dbReference>
<dbReference type="EMBL" id="FCNW02000005">
    <property type="protein sequence ID" value="SAL26871.1"/>
    <property type="molecule type" value="Genomic_DNA"/>
</dbReference>
<comment type="caution">
    <text evidence="1">The sequence shown here is derived from an EMBL/GenBank/DDBJ whole genome shotgun (WGS) entry which is preliminary data.</text>
</comment>